<evidence type="ECO:0008006" key="4">
    <source>
        <dbReference type="Google" id="ProtNLM"/>
    </source>
</evidence>
<sequence length="107" mass="12513">MDMNKPKQQDTLANGSEASKSAKESSLYGQSGIDLKDYNINQIAEILAVRTDQLYRWLERFDQDRDGENLSNADREELLLLREEVKTLQYERHKLKRGIDRLTKKIN</sequence>
<dbReference type="AlphaFoldDB" id="A0A2A4MU34"/>
<name>A0A2A4MU34_9GAMM</name>
<dbReference type="EMBL" id="NVQR01000019">
    <property type="protein sequence ID" value="PCH63350.1"/>
    <property type="molecule type" value="Genomic_DNA"/>
</dbReference>
<reference evidence="3" key="1">
    <citation type="submission" date="2017-08" db="EMBL/GenBank/DDBJ databases">
        <title>A dynamic microbial community with high functional redundancy inhabits the cold, oxic subseafloor aquifer.</title>
        <authorList>
            <person name="Tully B.J."/>
            <person name="Wheat C.G."/>
            <person name="Glazer B.T."/>
            <person name="Huber J.A."/>
        </authorList>
    </citation>
    <scope>NUCLEOTIDE SEQUENCE [LARGE SCALE GENOMIC DNA]</scope>
</reference>
<gene>
    <name evidence="2" type="ORF">COC19_01115</name>
</gene>
<evidence type="ECO:0000313" key="3">
    <source>
        <dbReference type="Proteomes" id="UP000218172"/>
    </source>
</evidence>
<evidence type="ECO:0000256" key="1">
    <source>
        <dbReference type="SAM" id="MobiDB-lite"/>
    </source>
</evidence>
<accession>A0A2A4MU34</accession>
<proteinExistence type="predicted"/>
<protein>
    <recommendedName>
        <fullName evidence="4">Transposase</fullName>
    </recommendedName>
</protein>
<feature type="region of interest" description="Disordered" evidence="1">
    <location>
        <begin position="1"/>
        <end position="26"/>
    </location>
</feature>
<dbReference type="InterPro" id="IPR009057">
    <property type="entry name" value="Homeodomain-like_sf"/>
</dbReference>
<dbReference type="Proteomes" id="UP000218172">
    <property type="component" value="Unassembled WGS sequence"/>
</dbReference>
<comment type="caution">
    <text evidence="2">The sequence shown here is derived from an EMBL/GenBank/DDBJ whole genome shotgun (WGS) entry which is preliminary data.</text>
</comment>
<dbReference type="SUPFAM" id="SSF46689">
    <property type="entry name" value="Homeodomain-like"/>
    <property type="match status" value="1"/>
</dbReference>
<organism evidence="2 3">
    <name type="scientific">SAR86 cluster bacterium</name>
    <dbReference type="NCBI Taxonomy" id="2030880"/>
    <lineage>
        <taxon>Bacteria</taxon>
        <taxon>Pseudomonadati</taxon>
        <taxon>Pseudomonadota</taxon>
        <taxon>Gammaproteobacteria</taxon>
        <taxon>SAR86 cluster</taxon>
    </lineage>
</organism>
<evidence type="ECO:0000313" key="2">
    <source>
        <dbReference type="EMBL" id="PCH63350.1"/>
    </source>
</evidence>